<reference evidence="5" key="1">
    <citation type="journal article" date="2011" name="Nature">
        <title>Genome sequence and analysis of the tuber crop potato.</title>
        <authorList>
            <consortium name="The Potato Genome Sequencing Consortium"/>
        </authorList>
    </citation>
    <scope>NUCLEOTIDE SEQUENCE [LARGE SCALE GENOMIC DNA]</scope>
    <source>
        <strain evidence="5">cv. DM1-3 516 R44</strain>
    </source>
</reference>
<evidence type="ECO:0000313" key="4">
    <source>
        <dbReference type="EnsemblPlants" id="PGSC0003DMT400090463"/>
    </source>
</evidence>
<accession>M1DKF8</accession>
<organism evidence="4 5">
    <name type="scientific">Solanum tuberosum</name>
    <name type="common">Potato</name>
    <dbReference type="NCBI Taxonomy" id="4113"/>
    <lineage>
        <taxon>Eukaryota</taxon>
        <taxon>Viridiplantae</taxon>
        <taxon>Streptophyta</taxon>
        <taxon>Embryophyta</taxon>
        <taxon>Tracheophyta</taxon>
        <taxon>Spermatophyta</taxon>
        <taxon>Magnoliopsida</taxon>
        <taxon>eudicotyledons</taxon>
        <taxon>Gunneridae</taxon>
        <taxon>Pentapetalae</taxon>
        <taxon>asterids</taxon>
        <taxon>lamiids</taxon>
        <taxon>Solanales</taxon>
        <taxon>Solanaceae</taxon>
        <taxon>Solanoideae</taxon>
        <taxon>Solaneae</taxon>
        <taxon>Solanum</taxon>
    </lineage>
</organism>
<dbReference type="InParanoid" id="M1DKF8"/>
<feature type="domain" description="C-JID" evidence="3">
    <location>
        <begin position="34"/>
        <end position="89"/>
    </location>
</feature>
<evidence type="ECO:0000256" key="2">
    <source>
        <dbReference type="ARBA" id="ARBA00022737"/>
    </source>
</evidence>
<name>M1DKF8_SOLTU</name>
<keyword evidence="2" id="KW-0677">Repeat</keyword>
<evidence type="ECO:0000256" key="1">
    <source>
        <dbReference type="ARBA" id="ARBA00022614"/>
    </source>
</evidence>
<dbReference type="HOGENOM" id="CLU_2113282_0_0_1"/>
<dbReference type="AlphaFoldDB" id="M1DKF8"/>
<sequence length="115" mass="13260">MSWMRWVLEVPDHPQCDESSPVRGILELSDHYGFDRESTIEFFLVPLANVLWDTSKTNGKTPNDDGCIGLSFSEKMEEYEFRLLYKDETKLEAMLKMKKNNDESMVGCAIVFING</sequence>
<protein>
    <submittedName>
        <fullName evidence="4">Resistance gene</fullName>
    </submittedName>
</protein>
<dbReference type="Proteomes" id="UP000011115">
    <property type="component" value="Unassembled WGS sequence"/>
</dbReference>
<keyword evidence="5" id="KW-1185">Reference proteome</keyword>
<keyword evidence="1" id="KW-0433">Leucine-rich repeat</keyword>
<evidence type="ECO:0000259" key="3">
    <source>
        <dbReference type="Pfam" id="PF20160"/>
    </source>
</evidence>
<evidence type="ECO:0000313" key="5">
    <source>
        <dbReference type="Proteomes" id="UP000011115"/>
    </source>
</evidence>
<dbReference type="Pfam" id="PF20160">
    <property type="entry name" value="C-JID"/>
    <property type="match status" value="1"/>
</dbReference>
<dbReference type="PaxDb" id="4113-PGSC0003DMT400090463"/>
<reference evidence="4" key="2">
    <citation type="submission" date="2015-06" db="UniProtKB">
        <authorList>
            <consortium name="EnsemblPlants"/>
        </authorList>
    </citation>
    <scope>IDENTIFICATION</scope>
    <source>
        <strain evidence="4">DM1-3 516 R44</strain>
    </source>
</reference>
<dbReference type="EnsemblPlants" id="PGSC0003DMT400090463">
    <property type="protein sequence ID" value="PGSC0003DMT400090463"/>
    <property type="gene ID" value="PGSC0003DMG400040034"/>
</dbReference>
<proteinExistence type="predicted"/>
<dbReference type="InterPro" id="IPR045344">
    <property type="entry name" value="C-JID"/>
</dbReference>
<dbReference type="Gramene" id="PGSC0003DMT400090463">
    <property type="protein sequence ID" value="PGSC0003DMT400090463"/>
    <property type="gene ID" value="PGSC0003DMG400040034"/>
</dbReference>